<dbReference type="Pfam" id="PF21293">
    <property type="entry name" value="RNAseD_HRDC_C"/>
    <property type="match status" value="1"/>
</dbReference>
<dbReference type="InterPro" id="IPR002562">
    <property type="entry name" value="3'-5'_exonuclease_dom"/>
</dbReference>
<dbReference type="Gene3D" id="1.10.150.80">
    <property type="entry name" value="HRDC domain"/>
    <property type="match status" value="2"/>
</dbReference>
<comment type="cofactor">
    <cofactor evidence="6">
        <name>a divalent metal cation</name>
        <dbReference type="ChEBI" id="CHEBI:60240"/>
    </cofactor>
</comment>
<comment type="similarity">
    <text evidence="6">Belongs to the RNase D family.</text>
</comment>
<dbReference type="InterPro" id="IPR048579">
    <property type="entry name" value="RNAseD_HRDC_C"/>
</dbReference>
<dbReference type="InterPro" id="IPR010997">
    <property type="entry name" value="HRDC-like_sf"/>
</dbReference>
<feature type="domain" description="HRDC" evidence="7">
    <location>
        <begin position="215"/>
        <end position="294"/>
    </location>
</feature>
<dbReference type="PANTHER" id="PTHR47649:SF1">
    <property type="entry name" value="RIBONUCLEASE D"/>
    <property type="match status" value="1"/>
</dbReference>
<keyword evidence="9" id="KW-1185">Reference proteome</keyword>
<dbReference type="EC" id="3.1.13.5" evidence="6"/>
<comment type="subcellular location">
    <subcellularLocation>
        <location evidence="6">Cytoplasm</location>
    </subcellularLocation>
</comment>
<comment type="function">
    <text evidence="6">Exonuclease involved in the 3' processing of various precursor tRNAs. Initiates hydrolysis at the 3'-terminus of an RNA molecule and releases 5'-mononucleotides.</text>
</comment>
<dbReference type="InterPro" id="IPR051086">
    <property type="entry name" value="RNase_D-like"/>
</dbReference>
<dbReference type="PANTHER" id="PTHR47649">
    <property type="entry name" value="RIBONUCLEASE D"/>
    <property type="match status" value="1"/>
</dbReference>
<name>A0ABV6HWL9_9PAST</name>
<evidence type="ECO:0000256" key="4">
    <source>
        <dbReference type="ARBA" id="ARBA00022801"/>
    </source>
</evidence>
<dbReference type="EMBL" id="JBHLWA010000031">
    <property type="protein sequence ID" value="MFC0323277.1"/>
    <property type="molecule type" value="Genomic_DNA"/>
</dbReference>
<comment type="catalytic activity">
    <reaction evidence="6">
        <text>Exonucleolytic cleavage that removes extra residues from the 3'-terminus of tRNA to produce 5'-mononucleotides.</text>
        <dbReference type="EC" id="3.1.13.5"/>
    </reaction>
</comment>
<dbReference type="InterPro" id="IPR036397">
    <property type="entry name" value="RNaseH_sf"/>
</dbReference>
<reference evidence="8 9" key="1">
    <citation type="submission" date="2024-09" db="EMBL/GenBank/DDBJ databases">
        <authorList>
            <person name="Sun Q."/>
            <person name="Mori K."/>
        </authorList>
    </citation>
    <scope>NUCLEOTIDE SEQUENCE [LARGE SCALE GENOMIC DNA]</scope>
    <source>
        <strain evidence="8 9">CCM 7538</strain>
    </source>
</reference>
<dbReference type="InterPro" id="IPR006292">
    <property type="entry name" value="RNase_D"/>
</dbReference>
<proteinExistence type="inferred from homology"/>
<evidence type="ECO:0000256" key="5">
    <source>
        <dbReference type="ARBA" id="ARBA00022839"/>
    </source>
</evidence>
<evidence type="ECO:0000259" key="7">
    <source>
        <dbReference type="PROSITE" id="PS50967"/>
    </source>
</evidence>
<dbReference type="PROSITE" id="PS50967">
    <property type="entry name" value="HRDC"/>
    <property type="match status" value="1"/>
</dbReference>
<dbReference type="HAMAP" id="MF_01899">
    <property type="entry name" value="RNase_D"/>
    <property type="match status" value="1"/>
</dbReference>
<dbReference type="Proteomes" id="UP001589769">
    <property type="component" value="Unassembled WGS sequence"/>
</dbReference>
<comment type="caution">
    <text evidence="8">The sequence shown here is derived from an EMBL/GenBank/DDBJ whole genome shotgun (WGS) entry which is preliminary data.</text>
</comment>
<dbReference type="SMART" id="SM00474">
    <property type="entry name" value="35EXOc"/>
    <property type="match status" value="1"/>
</dbReference>
<evidence type="ECO:0000256" key="2">
    <source>
        <dbReference type="ARBA" id="ARBA00022694"/>
    </source>
</evidence>
<accession>A0ABV6HWL9</accession>
<dbReference type="SUPFAM" id="SSF47819">
    <property type="entry name" value="HRDC-like"/>
    <property type="match status" value="2"/>
</dbReference>
<dbReference type="SUPFAM" id="SSF53098">
    <property type="entry name" value="Ribonuclease H-like"/>
    <property type="match status" value="1"/>
</dbReference>
<keyword evidence="5 6" id="KW-0269">Exonuclease</keyword>
<dbReference type="RefSeq" id="WP_382374726.1">
    <property type="nucleotide sequence ID" value="NZ_JBHLWA010000031.1"/>
</dbReference>
<dbReference type="Pfam" id="PF01612">
    <property type="entry name" value="DNA_pol_A_exo1"/>
    <property type="match status" value="1"/>
</dbReference>
<evidence type="ECO:0000256" key="6">
    <source>
        <dbReference type="HAMAP-Rule" id="MF_01899"/>
    </source>
</evidence>
<keyword evidence="1 6" id="KW-0963">Cytoplasm</keyword>
<keyword evidence="4 6" id="KW-0378">Hydrolase</keyword>
<dbReference type="Gene3D" id="3.30.420.10">
    <property type="entry name" value="Ribonuclease H-like superfamily/Ribonuclease H"/>
    <property type="match status" value="1"/>
</dbReference>
<dbReference type="InterPro" id="IPR044876">
    <property type="entry name" value="HRDC_dom_sf"/>
</dbReference>
<sequence length="381" mass="44278">MKNLSIPYQIIQENSQLQQVCQEAQQYTVVALDTEFERVRSYYPKLGLIQLYFANQVALIDPLAISDWQPFIELLANQKVLKVLHASGEDIEIFYQQFGQLPQPILDTQIAANFLGFPLSAGFALLVEHYLQISLDKKMSRTDWLKRPLSERQLQYAAADVYYLLPVYQHMCITMENSPWIAAIKQECQFFAEKRCKQVVPDRAYLEVGNAWRLNRAELNNLKFLARWRLQEGIKRNLALNFIVSNEGLIQVATHAPKHTSQLLELGLHPMEVKRHGKKLLLLIEQAKRIPTEEYPELIENIAERAEYKRQMTLLQKTLKQLVKEQLPLQVIASKKNLHQLLKWYWSGEVITKLPDLLQSWRKPYGEVLLKSLEKNTIGKG</sequence>
<dbReference type="Pfam" id="PF00570">
    <property type="entry name" value="HRDC"/>
    <property type="match status" value="1"/>
</dbReference>
<evidence type="ECO:0000313" key="9">
    <source>
        <dbReference type="Proteomes" id="UP001589769"/>
    </source>
</evidence>
<dbReference type="NCBIfam" id="TIGR01388">
    <property type="entry name" value="rnd"/>
    <property type="match status" value="1"/>
</dbReference>
<organism evidence="8 9">
    <name type="scientific">Gallibacterium melopsittaci</name>
    <dbReference type="NCBI Taxonomy" id="516063"/>
    <lineage>
        <taxon>Bacteria</taxon>
        <taxon>Pseudomonadati</taxon>
        <taxon>Pseudomonadota</taxon>
        <taxon>Gammaproteobacteria</taxon>
        <taxon>Pasteurellales</taxon>
        <taxon>Pasteurellaceae</taxon>
        <taxon>Gallibacterium</taxon>
    </lineage>
</organism>
<keyword evidence="3 6" id="KW-0540">Nuclease</keyword>
<dbReference type="GO" id="GO:0033890">
    <property type="term" value="F:ribonuclease D activity"/>
    <property type="evidence" value="ECO:0007669"/>
    <property type="project" value="UniProtKB-EC"/>
</dbReference>
<protein>
    <recommendedName>
        <fullName evidence="6">Ribonuclease D</fullName>
        <shortName evidence="6">RNase D</shortName>
        <ecNumber evidence="6">3.1.13.5</ecNumber>
    </recommendedName>
</protein>
<dbReference type="InterPro" id="IPR012337">
    <property type="entry name" value="RNaseH-like_sf"/>
</dbReference>
<evidence type="ECO:0000256" key="1">
    <source>
        <dbReference type="ARBA" id="ARBA00022490"/>
    </source>
</evidence>
<dbReference type="CDD" id="cd06142">
    <property type="entry name" value="RNaseD_exo"/>
    <property type="match status" value="1"/>
</dbReference>
<dbReference type="InterPro" id="IPR002121">
    <property type="entry name" value="HRDC_dom"/>
</dbReference>
<evidence type="ECO:0000256" key="3">
    <source>
        <dbReference type="ARBA" id="ARBA00022722"/>
    </source>
</evidence>
<gene>
    <name evidence="6 8" type="primary">rnd</name>
    <name evidence="8" type="ORF">ACFFHT_06870</name>
</gene>
<keyword evidence="2 6" id="KW-0819">tRNA processing</keyword>
<evidence type="ECO:0000313" key="8">
    <source>
        <dbReference type="EMBL" id="MFC0323277.1"/>
    </source>
</evidence>
<dbReference type="SMART" id="SM00341">
    <property type="entry name" value="HRDC"/>
    <property type="match status" value="1"/>
</dbReference>